<reference evidence="2 3" key="1">
    <citation type="submission" date="2014-05" db="EMBL/GenBank/DDBJ databases">
        <title>ATOL: Assembling a taxonomically balanced genome-scale reconstruction of the evolutionary history of the Enterobacteriaceae.</title>
        <authorList>
            <person name="Plunkett G.III."/>
            <person name="Neeno-Eckwall E.C."/>
            <person name="Glasner J.D."/>
            <person name="Perna N.T."/>
        </authorList>
    </citation>
    <scope>NUCLEOTIDE SEQUENCE [LARGE SCALE GENOMIC DNA]</scope>
    <source>
        <strain evidence="2 3">ATCC 33852</strain>
    </source>
</reference>
<feature type="chain" id="PRO_5001790895" evidence="1">
    <location>
        <begin position="27"/>
        <end position="105"/>
    </location>
</feature>
<proteinExistence type="predicted"/>
<accession>A0A085G6F9</accession>
<dbReference type="InterPro" id="IPR024572">
    <property type="entry name" value="RcnB"/>
</dbReference>
<dbReference type="OrthoDB" id="6538939at2"/>
<sequence length="105" mass="11633">MRLSKWVLLSASALSFTLLSAQAANAASNSHEIQSFFSDSIQYSIGSKVPALYRTKPYEIVEWQKRNLPAPTPDTHWTYIGGNYALITNSDGTITKAESGDIFFQ</sequence>
<dbReference type="EMBL" id="JMPJ01000065">
    <property type="protein sequence ID" value="KFC79304.1"/>
    <property type="molecule type" value="Genomic_DNA"/>
</dbReference>
<protein>
    <submittedName>
        <fullName evidence="2">YohN family protein</fullName>
    </submittedName>
</protein>
<dbReference type="Gene3D" id="3.10.450.160">
    <property type="entry name" value="inner membrane protein cigr"/>
    <property type="match status" value="1"/>
</dbReference>
<dbReference type="RefSeq" id="WP_034793172.1">
    <property type="nucleotide sequence ID" value="NZ_JMPJ01000065.1"/>
</dbReference>
<name>A0A085G6F9_EWIA3</name>
<keyword evidence="3" id="KW-1185">Reference proteome</keyword>
<dbReference type="AlphaFoldDB" id="A0A085G6F9"/>
<evidence type="ECO:0000256" key="1">
    <source>
        <dbReference type="SAM" id="SignalP"/>
    </source>
</evidence>
<dbReference type="Proteomes" id="UP000028640">
    <property type="component" value="Unassembled WGS sequence"/>
</dbReference>
<keyword evidence="1" id="KW-0732">Signal</keyword>
<dbReference type="eggNOG" id="COG5455">
    <property type="taxonomic scope" value="Bacteria"/>
</dbReference>
<evidence type="ECO:0000313" key="2">
    <source>
        <dbReference type="EMBL" id="KFC79304.1"/>
    </source>
</evidence>
<evidence type="ECO:0000313" key="3">
    <source>
        <dbReference type="Proteomes" id="UP000028640"/>
    </source>
</evidence>
<feature type="signal peptide" evidence="1">
    <location>
        <begin position="1"/>
        <end position="26"/>
    </location>
</feature>
<dbReference type="GeneID" id="78381557"/>
<gene>
    <name evidence="2" type="ORF">GEAM_3112</name>
</gene>
<comment type="caution">
    <text evidence="2">The sequence shown here is derived from an EMBL/GenBank/DDBJ whole genome shotgun (WGS) entry which is preliminary data.</text>
</comment>
<dbReference type="Pfam" id="PF11776">
    <property type="entry name" value="RcnB"/>
    <property type="match status" value="1"/>
</dbReference>
<organism evidence="2 3">
    <name type="scientific">Ewingella americana (strain ATCC 33852 / DSM 4580 / CCUG 14506 / JCM 5911 / LMG 7869 / NCTC 12157 / CDC 1468-78)</name>
    <dbReference type="NCBI Taxonomy" id="910964"/>
    <lineage>
        <taxon>Bacteria</taxon>
        <taxon>Pseudomonadati</taxon>
        <taxon>Pseudomonadota</taxon>
        <taxon>Gammaproteobacteria</taxon>
        <taxon>Enterobacterales</taxon>
        <taxon>Yersiniaceae</taxon>
        <taxon>Ewingella</taxon>
    </lineage>
</organism>